<keyword evidence="2" id="KW-0732">Signal</keyword>
<gene>
    <name evidence="3" type="primary">LOC102604816</name>
</gene>
<dbReference type="HOGENOM" id="CLU_2692602_0_0_1"/>
<dbReference type="EnsemblPlants" id="PGSC0003DMT400006345">
    <property type="protein sequence ID" value="PGSC0003DMT400006345"/>
    <property type="gene ID" value="PGSC0003DMG400002481"/>
</dbReference>
<reference evidence="4" key="1">
    <citation type="journal article" date="2011" name="Nature">
        <title>Genome sequence and analysis of the tuber crop potato.</title>
        <authorList>
            <consortium name="The Potato Genome Sequencing Consortium"/>
        </authorList>
    </citation>
    <scope>NUCLEOTIDE SEQUENCE [LARGE SCALE GENOMIC DNA]</scope>
    <source>
        <strain evidence="4">cv. DM1-3 516 R44</strain>
    </source>
</reference>
<dbReference type="AlphaFoldDB" id="M0ZR66"/>
<keyword evidence="4" id="KW-1185">Reference proteome</keyword>
<organism evidence="3 4">
    <name type="scientific">Solanum tuberosum</name>
    <name type="common">Potato</name>
    <dbReference type="NCBI Taxonomy" id="4113"/>
    <lineage>
        <taxon>Eukaryota</taxon>
        <taxon>Viridiplantae</taxon>
        <taxon>Streptophyta</taxon>
        <taxon>Embryophyta</taxon>
        <taxon>Tracheophyta</taxon>
        <taxon>Spermatophyta</taxon>
        <taxon>Magnoliopsida</taxon>
        <taxon>eudicotyledons</taxon>
        <taxon>Gunneridae</taxon>
        <taxon>Pentapetalae</taxon>
        <taxon>asterids</taxon>
        <taxon>lamiids</taxon>
        <taxon>Solanales</taxon>
        <taxon>Solanaceae</taxon>
        <taxon>Solanoideae</taxon>
        <taxon>Solaneae</taxon>
        <taxon>Solanum</taxon>
    </lineage>
</organism>
<accession>M0ZR66</accession>
<evidence type="ECO:0000256" key="1">
    <source>
        <dbReference type="SAM" id="MobiDB-lite"/>
    </source>
</evidence>
<dbReference type="ExpressionAtlas" id="M0ZR66">
    <property type="expression patterns" value="baseline"/>
</dbReference>
<reference evidence="3" key="2">
    <citation type="submission" date="2015-06" db="UniProtKB">
        <authorList>
            <consortium name="EnsemblPlants"/>
        </authorList>
    </citation>
    <scope>IDENTIFICATION</scope>
    <source>
        <strain evidence="3">DM1-3 516 R44</strain>
    </source>
</reference>
<dbReference type="Gramene" id="PGSC0003DMT400006345">
    <property type="protein sequence ID" value="PGSC0003DMT400006345"/>
    <property type="gene ID" value="PGSC0003DMG400002481"/>
</dbReference>
<feature type="compositionally biased region" description="Basic and acidic residues" evidence="1">
    <location>
        <begin position="61"/>
        <end position="74"/>
    </location>
</feature>
<protein>
    <submittedName>
        <fullName evidence="3">TRFL6 (TRF-LIKE 6); DNA binding / transcription factor</fullName>
    </submittedName>
</protein>
<name>M0ZR66_SOLTU</name>
<feature type="region of interest" description="Disordered" evidence="1">
    <location>
        <begin position="54"/>
        <end position="74"/>
    </location>
</feature>
<sequence length="74" mass="8030">MGLIVVSFFNFIFVMVQILNSRKQASVPIPAAILSRVRELADMQGQIPPVLSACKSSGHSSSDRSVHEARSGFL</sequence>
<dbReference type="Proteomes" id="UP000011115">
    <property type="component" value="Unassembled WGS sequence"/>
</dbReference>
<feature type="signal peptide" evidence="2">
    <location>
        <begin position="1"/>
        <end position="18"/>
    </location>
</feature>
<evidence type="ECO:0000313" key="4">
    <source>
        <dbReference type="Proteomes" id="UP000011115"/>
    </source>
</evidence>
<evidence type="ECO:0000313" key="3">
    <source>
        <dbReference type="EnsemblPlants" id="PGSC0003DMT400006345"/>
    </source>
</evidence>
<evidence type="ECO:0000256" key="2">
    <source>
        <dbReference type="SAM" id="SignalP"/>
    </source>
</evidence>
<proteinExistence type="predicted"/>
<feature type="chain" id="PRO_5004010689" evidence="2">
    <location>
        <begin position="19"/>
        <end position="74"/>
    </location>
</feature>